<protein>
    <recommendedName>
        <fullName evidence="4">Outer membrane protein beta-barrel domain-containing protein</fullName>
    </recommendedName>
</protein>
<dbReference type="RefSeq" id="WP_380078347.1">
    <property type="nucleotide sequence ID" value="NZ_JBHRZF010000142.1"/>
</dbReference>
<accession>A0ABV8A7W7</accession>
<dbReference type="EMBL" id="JBHRZF010000142">
    <property type="protein sequence ID" value="MFC3861449.1"/>
    <property type="molecule type" value="Genomic_DNA"/>
</dbReference>
<evidence type="ECO:0000313" key="3">
    <source>
        <dbReference type="Proteomes" id="UP001595748"/>
    </source>
</evidence>
<feature type="signal peptide" evidence="1">
    <location>
        <begin position="1"/>
        <end position="19"/>
    </location>
</feature>
<reference evidence="3" key="1">
    <citation type="journal article" date="2019" name="Int. J. Syst. Evol. Microbiol.">
        <title>The Global Catalogue of Microorganisms (GCM) 10K type strain sequencing project: providing services to taxonomists for standard genome sequencing and annotation.</title>
        <authorList>
            <consortium name="The Broad Institute Genomics Platform"/>
            <consortium name="The Broad Institute Genome Sequencing Center for Infectious Disease"/>
            <person name="Wu L."/>
            <person name="Ma J."/>
        </authorList>
    </citation>
    <scope>NUCLEOTIDE SEQUENCE [LARGE SCALE GENOMIC DNA]</scope>
    <source>
        <strain evidence="3">CCTCC AB 2013263</strain>
    </source>
</reference>
<feature type="chain" id="PRO_5045455896" description="Outer membrane protein beta-barrel domain-containing protein" evidence="1">
    <location>
        <begin position="20"/>
        <end position="161"/>
    </location>
</feature>
<keyword evidence="3" id="KW-1185">Reference proteome</keyword>
<evidence type="ECO:0000313" key="2">
    <source>
        <dbReference type="EMBL" id="MFC3861449.1"/>
    </source>
</evidence>
<gene>
    <name evidence="2" type="ORF">ACFOPQ_11830</name>
</gene>
<evidence type="ECO:0000256" key="1">
    <source>
        <dbReference type="SAM" id="SignalP"/>
    </source>
</evidence>
<proteinExistence type="predicted"/>
<evidence type="ECO:0008006" key="4">
    <source>
        <dbReference type="Google" id="ProtNLM"/>
    </source>
</evidence>
<name>A0ABV8A7W7_9DEIO</name>
<comment type="caution">
    <text evidence="2">The sequence shown here is derived from an EMBL/GenBank/DDBJ whole genome shotgun (WGS) entry which is preliminary data.</text>
</comment>
<keyword evidence="1" id="KW-0732">Signal</keyword>
<sequence length="161" mass="16261">MKKTLIGLMALSALSTASAANYVGGSIGTGGSIHYQQDRAPGTATRYSLDLNTTGFNFGTLSLGGSVDYLMNVPQTTPSALVPYYGAGLGAYVGLGGGVGISVYPHVLLGAKYNVNATPFSVFGELNAGYAIGFASASGVTVGGSGFNWGARLGLNYMLGN</sequence>
<dbReference type="Proteomes" id="UP001595748">
    <property type="component" value="Unassembled WGS sequence"/>
</dbReference>
<organism evidence="2 3">
    <name type="scientific">Deinococcus antarcticus</name>
    <dbReference type="NCBI Taxonomy" id="1298767"/>
    <lineage>
        <taxon>Bacteria</taxon>
        <taxon>Thermotogati</taxon>
        <taxon>Deinococcota</taxon>
        <taxon>Deinococci</taxon>
        <taxon>Deinococcales</taxon>
        <taxon>Deinococcaceae</taxon>
        <taxon>Deinococcus</taxon>
    </lineage>
</organism>